<dbReference type="PANTHER" id="PTHR43585:SF2">
    <property type="entry name" value="ATP-GRASP ENZYME FSQD"/>
    <property type="match status" value="1"/>
</dbReference>
<evidence type="ECO:0000256" key="4">
    <source>
        <dbReference type="PROSITE-ProRule" id="PRU00409"/>
    </source>
</evidence>
<dbReference type="PANTHER" id="PTHR43585">
    <property type="entry name" value="FUMIPYRROLE BIOSYNTHESIS PROTEIN C"/>
    <property type="match status" value="1"/>
</dbReference>
<dbReference type="EMBL" id="JBHUEM010000003">
    <property type="protein sequence ID" value="MFD1735477.1"/>
    <property type="molecule type" value="Genomic_DNA"/>
</dbReference>
<keyword evidence="1" id="KW-0436">Ligase</keyword>
<dbReference type="Proteomes" id="UP001597214">
    <property type="component" value="Unassembled WGS sequence"/>
</dbReference>
<name>A0ABW4LLU5_9BACI</name>
<evidence type="ECO:0000256" key="2">
    <source>
        <dbReference type="ARBA" id="ARBA00022741"/>
    </source>
</evidence>
<dbReference type="Gene3D" id="3.30.470.20">
    <property type="entry name" value="ATP-grasp fold, B domain"/>
    <property type="match status" value="1"/>
</dbReference>
<dbReference type="Pfam" id="PF18603">
    <property type="entry name" value="LAL_C2"/>
    <property type="match status" value="1"/>
</dbReference>
<evidence type="ECO:0000313" key="7">
    <source>
        <dbReference type="Proteomes" id="UP001597214"/>
    </source>
</evidence>
<proteinExistence type="predicted"/>
<feature type="domain" description="ATP-grasp" evidence="5">
    <location>
        <begin position="118"/>
        <end position="312"/>
    </location>
</feature>
<dbReference type="InterPro" id="IPR052032">
    <property type="entry name" value="ATP-dep_AA_Ligase"/>
</dbReference>
<organism evidence="6 7">
    <name type="scientific">Bacillus salitolerans</name>
    <dbReference type="NCBI Taxonomy" id="1437434"/>
    <lineage>
        <taxon>Bacteria</taxon>
        <taxon>Bacillati</taxon>
        <taxon>Bacillota</taxon>
        <taxon>Bacilli</taxon>
        <taxon>Bacillales</taxon>
        <taxon>Bacillaceae</taxon>
        <taxon>Bacillus</taxon>
    </lineage>
</organism>
<reference evidence="7" key="1">
    <citation type="journal article" date="2019" name="Int. J. Syst. Evol. Microbiol.">
        <title>The Global Catalogue of Microorganisms (GCM) 10K type strain sequencing project: providing services to taxonomists for standard genome sequencing and annotation.</title>
        <authorList>
            <consortium name="The Broad Institute Genomics Platform"/>
            <consortium name="The Broad Institute Genome Sequencing Center for Infectious Disease"/>
            <person name="Wu L."/>
            <person name="Ma J."/>
        </authorList>
    </citation>
    <scope>NUCLEOTIDE SEQUENCE [LARGE SCALE GENOMIC DNA]</scope>
    <source>
        <strain evidence="7">CCUG 49339</strain>
    </source>
</reference>
<dbReference type="Gene3D" id="3.40.50.20">
    <property type="match status" value="1"/>
</dbReference>
<sequence>METIVFIGSNKSGTSRDALRVSEELGYFTVLITDREKFVLQREEFHEVHQMIYVADLLNKEHIYNEIKKLETSGKVIKGCMSLIDPFVHFAATLSKELGLVELSTDAIFLMEDKTRFRKVMKNHPATPLFDIFKPNEGPIEEWVNDYHSNFPLIIKSPVSNGSKDVMLVETKEKLKQGMNKLCSLYPHSPILIEEYVLGPQYLVEVVVYKSNIHIVGVIEQEITNLHRFIVTGYSYPALLSVEDYLKLEKVVNSILCSLGLTHGSCHLEIRFVKGEWKLIEINPRISGGAMNRIIYEGSGIDLVKETVNLNLGEEPSFQRQYEQYVYVKYLTVNSPGKLIKVTGRGRASKYEGVKDVYVKPRKGSILVPPLSMGDRYAYVLAAADSPEKAKDIATNGAKEIRFYLEPI</sequence>
<dbReference type="RefSeq" id="WP_377926576.1">
    <property type="nucleotide sequence ID" value="NZ_JBHUEM010000003.1"/>
</dbReference>
<evidence type="ECO:0000256" key="3">
    <source>
        <dbReference type="ARBA" id="ARBA00022840"/>
    </source>
</evidence>
<accession>A0ABW4LLU5</accession>
<keyword evidence="3 4" id="KW-0067">ATP-binding</keyword>
<evidence type="ECO:0000256" key="1">
    <source>
        <dbReference type="ARBA" id="ARBA00022598"/>
    </source>
</evidence>
<protein>
    <submittedName>
        <fullName evidence="6">ATP-grasp domain-containing protein</fullName>
    </submittedName>
</protein>
<dbReference type="InterPro" id="IPR011761">
    <property type="entry name" value="ATP-grasp"/>
</dbReference>
<gene>
    <name evidence="6" type="ORF">ACFSCX_02770</name>
</gene>
<dbReference type="InterPro" id="IPR040570">
    <property type="entry name" value="LAL_C2"/>
</dbReference>
<evidence type="ECO:0000259" key="5">
    <source>
        <dbReference type="PROSITE" id="PS50975"/>
    </source>
</evidence>
<keyword evidence="7" id="KW-1185">Reference proteome</keyword>
<evidence type="ECO:0000313" key="6">
    <source>
        <dbReference type="EMBL" id="MFD1735477.1"/>
    </source>
</evidence>
<dbReference type="PROSITE" id="PS50975">
    <property type="entry name" value="ATP_GRASP"/>
    <property type="match status" value="1"/>
</dbReference>
<comment type="caution">
    <text evidence="6">The sequence shown here is derived from an EMBL/GenBank/DDBJ whole genome shotgun (WGS) entry which is preliminary data.</text>
</comment>
<keyword evidence="2 4" id="KW-0547">Nucleotide-binding</keyword>
<dbReference type="SUPFAM" id="SSF56059">
    <property type="entry name" value="Glutathione synthetase ATP-binding domain-like"/>
    <property type="match status" value="1"/>
</dbReference>
<dbReference type="Pfam" id="PF13535">
    <property type="entry name" value="ATP-grasp_4"/>
    <property type="match status" value="1"/>
</dbReference>